<evidence type="ECO:0000313" key="5">
    <source>
        <dbReference type="EMBL" id="GLS05417.1"/>
    </source>
</evidence>
<evidence type="ECO:0000313" key="6">
    <source>
        <dbReference type="Proteomes" id="UP001156836"/>
    </source>
</evidence>
<dbReference type="SUPFAM" id="SSF53613">
    <property type="entry name" value="Ribokinase-like"/>
    <property type="match status" value="1"/>
</dbReference>
<accession>A0ABQ6BVM0</accession>
<dbReference type="Pfam" id="PF00294">
    <property type="entry name" value="PfkB"/>
    <property type="match status" value="1"/>
</dbReference>
<evidence type="ECO:0000259" key="4">
    <source>
        <dbReference type="Pfam" id="PF00294"/>
    </source>
</evidence>
<protein>
    <submittedName>
        <fullName evidence="5">2-dehydro-3-deoxygluconokinase</fullName>
    </submittedName>
</protein>
<feature type="domain" description="Carbohydrate kinase PfkB" evidence="4">
    <location>
        <begin position="21"/>
        <end position="292"/>
    </location>
</feature>
<keyword evidence="2" id="KW-0808">Transferase</keyword>
<evidence type="ECO:0000256" key="3">
    <source>
        <dbReference type="ARBA" id="ARBA00022777"/>
    </source>
</evidence>
<keyword evidence="3" id="KW-0418">Kinase</keyword>
<proteinExistence type="inferred from homology"/>
<dbReference type="EMBL" id="BSOZ01000046">
    <property type="protein sequence ID" value="GLS05417.1"/>
    <property type="molecule type" value="Genomic_DNA"/>
</dbReference>
<dbReference type="RefSeq" id="WP_284208574.1">
    <property type="nucleotide sequence ID" value="NZ_BSOZ01000046.1"/>
</dbReference>
<dbReference type="InterPro" id="IPR002173">
    <property type="entry name" value="Carboh/pur_kinase_PfkB_CS"/>
</dbReference>
<keyword evidence="6" id="KW-1185">Reference proteome</keyword>
<dbReference type="PANTHER" id="PTHR43320">
    <property type="entry name" value="SUGAR KINASE"/>
    <property type="match status" value="1"/>
</dbReference>
<evidence type="ECO:0000256" key="2">
    <source>
        <dbReference type="ARBA" id="ARBA00022679"/>
    </source>
</evidence>
<organism evidence="5 6">
    <name type="scientific">Chitiniphilus shinanonensis</name>
    <dbReference type="NCBI Taxonomy" id="553088"/>
    <lineage>
        <taxon>Bacteria</taxon>
        <taxon>Pseudomonadati</taxon>
        <taxon>Pseudomonadota</taxon>
        <taxon>Betaproteobacteria</taxon>
        <taxon>Neisseriales</taxon>
        <taxon>Chitinibacteraceae</taxon>
        <taxon>Chitiniphilus</taxon>
    </lineage>
</organism>
<name>A0ABQ6BVM0_9NEIS</name>
<dbReference type="InterPro" id="IPR029056">
    <property type="entry name" value="Ribokinase-like"/>
</dbReference>
<dbReference type="Gene3D" id="3.40.1190.20">
    <property type="match status" value="1"/>
</dbReference>
<reference evidence="6" key="1">
    <citation type="journal article" date="2019" name="Int. J. Syst. Evol. Microbiol.">
        <title>The Global Catalogue of Microorganisms (GCM) 10K type strain sequencing project: providing services to taxonomists for standard genome sequencing and annotation.</title>
        <authorList>
            <consortium name="The Broad Institute Genomics Platform"/>
            <consortium name="The Broad Institute Genome Sequencing Center for Infectious Disease"/>
            <person name="Wu L."/>
            <person name="Ma J."/>
        </authorList>
    </citation>
    <scope>NUCLEOTIDE SEQUENCE [LARGE SCALE GENOMIC DNA]</scope>
    <source>
        <strain evidence="6">NBRC 104970</strain>
    </source>
</reference>
<dbReference type="PANTHER" id="PTHR43320:SF2">
    <property type="entry name" value="2-DEHYDRO-3-DEOXYGLUCONOKINASE_2-DEHYDRO-3-DEOXYGALACTONOKINASE"/>
    <property type="match status" value="1"/>
</dbReference>
<comment type="caution">
    <text evidence="5">The sequence shown here is derived from an EMBL/GenBank/DDBJ whole genome shotgun (WGS) entry which is preliminary data.</text>
</comment>
<dbReference type="InterPro" id="IPR011611">
    <property type="entry name" value="PfkB_dom"/>
</dbReference>
<sequence length="300" mass="31417">MNIGCLGEGMIEIGGAPLRRAWGGDTLNTAVYLARLAGAVHRVHYLSALGGDSLSDALLADWADEGIDTTRVARLAGRMPGLYLVETDAHGERRFHYWRSDSAARHHFAGGLDFAATFAGLDAIYLSGITLALFPPAERDRLLDALRQARAQGTRVWFDNNFRPALWSAAEAADAYRALLPHTDIALLTEDDEHAVFGDATPERIVARTLAAGCGEVVLKRGAQPALAATAAETAEVAPAPVRPVVDTCAAGDSFGAAYLMARLAGHEIAAALAAGHALAGTVIGYPGAIIPRSAMLGAA</sequence>
<comment type="similarity">
    <text evidence="1">Belongs to the carbohydrate kinase PfkB family.</text>
</comment>
<dbReference type="Proteomes" id="UP001156836">
    <property type="component" value="Unassembled WGS sequence"/>
</dbReference>
<dbReference type="CDD" id="cd01166">
    <property type="entry name" value="KdgK"/>
    <property type="match status" value="1"/>
</dbReference>
<dbReference type="PROSITE" id="PS00584">
    <property type="entry name" value="PFKB_KINASES_2"/>
    <property type="match status" value="1"/>
</dbReference>
<dbReference type="InterPro" id="IPR052700">
    <property type="entry name" value="Carb_kinase_PfkB-like"/>
</dbReference>
<evidence type="ECO:0000256" key="1">
    <source>
        <dbReference type="ARBA" id="ARBA00010688"/>
    </source>
</evidence>
<gene>
    <name evidence="5" type="primary">kdgK</name>
    <name evidence="5" type="ORF">GCM10007860_25700</name>
</gene>